<dbReference type="PANTHER" id="PTHR11753">
    <property type="entry name" value="ADAPTOR COMPLEXES SMALL SUBUNIT FAMILY"/>
    <property type="match status" value="1"/>
</dbReference>
<accession>A0ABM3HVL6</accession>
<keyword evidence="3 6" id="KW-0813">Transport</keyword>
<comment type="similarity">
    <text evidence="2 6">Belongs to the adaptor complexes small subunit family.</text>
</comment>
<dbReference type="Pfam" id="PF01217">
    <property type="entry name" value="Clat_adaptor_s"/>
    <property type="match status" value="1"/>
</dbReference>
<dbReference type="InterPro" id="IPR016635">
    <property type="entry name" value="AP_complex_ssu"/>
</dbReference>
<evidence type="ECO:0000256" key="4">
    <source>
        <dbReference type="ARBA" id="ARBA00022927"/>
    </source>
</evidence>
<keyword evidence="4 6" id="KW-0653">Protein transport</keyword>
<evidence type="ECO:0000313" key="9">
    <source>
        <dbReference type="RefSeq" id="XP_048140639.1"/>
    </source>
</evidence>
<sequence length="174" mass="20102">MGALKCEQIHFVLIINRQRKLRLSKWYSPYSQKERTKVIGEISGLVLRRGPEMCSFLEWGALTVVYKSYGNLLYIMCIDPDDNELEALELIDHYVRNLDRQCGIACEWMLTFYFAWAYQVLDELVIAGQIQETSIKTVVGLVRAQDHLEWAAREETHSISSKILGTDTIDILDL</sequence>
<dbReference type="SUPFAM" id="SSF64356">
    <property type="entry name" value="SNARE-like"/>
    <property type="match status" value="1"/>
</dbReference>
<evidence type="ECO:0000259" key="7">
    <source>
        <dbReference type="Pfam" id="PF01217"/>
    </source>
</evidence>
<gene>
    <name evidence="9" type="primary">LOC115754111</name>
</gene>
<dbReference type="Proteomes" id="UP000827889">
    <property type="component" value="Chromosome 8"/>
</dbReference>
<keyword evidence="5 6" id="KW-0472">Membrane</keyword>
<feature type="domain" description="AP complex mu/sigma subunit" evidence="7">
    <location>
        <begin position="8"/>
        <end position="148"/>
    </location>
</feature>
<dbReference type="RefSeq" id="XP_048140639.1">
    <property type="nucleotide sequence ID" value="XM_048284682.1"/>
</dbReference>
<dbReference type="InterPro" id="IPR011012">
    <property type="entry name" value="Longin-like_dom_sf"/>
</dbReference>
<dbReference type="GeneID" id="115754111"/>
<name>A0ABM3HVL6_9MYRT</name>
<dbReference type="InterPro" id="IPR022775">
    <property type="entry name" value="AP_mu_sigma_su"/>
</dbReference>
<evidence type="ECO:0000256" key="5">
    <source>
        <dbReference type="ARBA" id="ARBA00023136"/>
    </source>
</evidence>
<reference evidence="9" key="1">
    <citation type="submission" date="2025-08" db="UniProtKB">
        <authorList>
            <consortium name="RefSeq"/>
        </authorList>
    </citation>
    <scope>IDENTIFICATION</scope>
    <source>
        <tissue evidence="9">Leaf</tissue>
    </source>
</reference>
<evidence type="ECO:0000256" key="3">
    <source>
        <dbReference type="ARBA" id="ARBA00022448"/>
    </source>
</evidence>
<protein>
    <recommendedName>
        <fullName evidence="6">AP complex subunit sigma</fullName>
    </recommendedName>
</protein>
<dbReference type="PIRSF" id="PIRSF015588">
    <property type="entry name" value="AP_complex_sigma"/>
    <property type="match status" value="1"/>
</dbReference>
<keyword evidence="8" id="KW-1185">Reference proteome</keyword>
<evidence type="ECO:0000256" key="2">
    <source>
        <dbReference type="ARBA" id="ARBA00006972"/>
    </source>
</evidence>
<evidence type="ECO:0000256" key="1">
    <source>
        <dbReference type="ARBA" id="ARBA00004308"/>
    </source>
</evidence>
<dbReference type="Gene3D" id="3.30.450.60">
    <property type="match status" value="1"/>
</dbReference>
<proteinExistence type="inferred from homology"/>
<organism evidence="8 9">
    <name type="scientific">Rhodamnia argentea</name>
    <dbReference type="NCBI Taxonomy" id="178133"/>
    <lineage>
        <taxon>Eukaryota</taxon>
        <taxon>Viridiplantae</taxon>
        <taxon>Streptophyta</taxon>
        <taxon>Embryophyta</taxon>
        <taxon>Tracheophyta</taxon>
        <taxon>Spermatophyta</taxon>
        <taxon>Magnoliopsida</taxon>
        <taxon>eudicotyledons</taxon>
        <taxon>Gunneridae</taxon>
        <taxon>Pentapetalae</taxon>
        <taxon>rosids</taxon>
        <taxon>malvids</taxon>
        <taxon>Myrtales</taxon>
        <taxon>Myrtaceae</taxon>
        <taxon>Myrtoideae</taxon>
        <taxon>Myrteae</taxon>
        <taxon>Australasian group</taxon>
        <taxon>Rhodamnia</taxon>
    </lineage>
</organism>
<comment type="subcellular location">
    <subcellularLocation>
        <location evidence="1">Endomembrane system</location>
    </subcellularLocation>
</comment>
<evidence type="ECO:0000256" key="6">
    <source>
        <dbReference type="PIRNR" id="PIRNR015588"/>
    </source>
</evidence>
<evidence type="ECO:0000313" key="8">
    <source>
        <dbReference type="Proteomes" id="UP000827889"/>
    </source>
</evidence>